<gene>
    <name evidence="1" type="ORF">EV420DRAFT_1634891</name>
</gene>
<organism evidence="1 2">
    <name type="scientific">Armillaria tabescens</name>
    <name type="common">Ringless honey mushroom</name>
    <name type="synonym">Agaricus tabescens</name>
    <dbReference type="NCBI Taxonomy" id="1929756"/>
    <lineage>
        <taxon>Eukaryota</taxon>
        <taxon>Fungi</taxon>
        <taxon>Dikarya</taxon>
        <taxon>Basidiomycota</taxon>
        <taxon>Agaricomycotina</taxon>
        <taxon>Agaricomycetes</taxon>
        <taxon>Agaricomycetidae</taxon>
        <taxon>Agaricales</taxon>
        <taxon>Marasmiineae</taxon>
        <taxon>Physalacriaceae</taxon>
        <taxon>Desarmillaria</taxon>
    </lineage>
</organism>
<protein>
    <submittedName>
        <fullName evidence="1">Uncharacterized protein</fullName>
    </submittedName>
</protein>
<proteinExistence type="predicted"/>
<evidence type="ECO:0000313" key="1">
    <source>
        <dbReference type="EMBL" id="KAK0470466.1"/>
    </source>
</evidence>
<reference evidence="1" key="1">
    <citation type="submission" date="2023-06" db="EMBL/GenBank/DDBJ databases">
        <authorList>
            <consortium name="Lawrence Berkeley National Laboratory"/>
            <person name="Ahrendt S."/>
            <person name="Sahu N."/>
            <person name="Indic B."/>
            <person name="Wong-Bajracharya J."/>
            <person name="Merenyi Z."/>
            <person name="Ke H.-M."/>
            <person name="Monk M."/>
            <person name="Kocsube S."/>
            <person name="Drula E."/>
            <person name="Lipzen A."/>
            <person name="Balint B."/>
            <person name="Henrissat B."/>
            <person name="Andreopoulos B."/>
            <person name="Martin F.M."/>
            <person name="Harder C.B."/>
            <person name="Rigling D."/>
            <person name="Ford K.L."/>
            <person name="Foster G.D."/>
            <person name="Pangilinan J."/>
            <person name="Papanicolaou A."/>
            <person name="Barry K."/>
            <person name="LaButti K."/>
            <person name="Viragh M."/>
            <person name="Koriabine M."/>
            <person name="Yan M."/>
            <person name="Riley R."/>
            <person name="Champramary S."/>
            <person name="Plett K.L."/>
            <person name="Tsai I.J."/>
            <person name="Slot J."/>
            <person name="Sipos G."/>
            <person name="Plett J."/>
            <person name="Nagy L.G."/>
            <person name="Grigoriev I.V."/>
        </authorList>
    </citation>
    <scope>NUCLEOTIDE SEQUENCE</scope>
    <source>
        <strain evidence="1">CCBAS 213</strain>
    </source>
</reference>
<dbReference type="EMBL" id="JAUEPS010000001">
    <property type="protein sequence ID" value="KAK0470466.1"/>
    <property type="molecule type" value="Genomic_DNA"/>
</dbReference>
<dbReference type="AlphaFoldDB" id="A0AA39NRI1"/>
<sequence>MLEHLFALCEGLHMSNSFDVAIWAVALCAFWGCCHLGELTIPSWNAFDEWLHIAKSVQISFCRHFGGAESAQFHIPWANMEQQEGVDLIFTSRENLCPVEALRAHLKSNKDVLDNAPLFTFKTSDSS</sequence>
<comment type="caution">
    <text evidence="1">The sequence shown here is derived from an EMBL/GenBank/DDBJ whole genome shotgun (WGS) entry which is preliminary data.</text>
</comment>
<accession>A0AA39NRI1</accession>
<dbReference type="GeneID" id="85359932"/>
<evidence type="ECO:0000313" key="2">
    <source>
        <dbReference type="Proteomes" id="UP001175211"/>
    </source>
</evidence>
<keyword evidence="2" id="KW-1185">Reference proteome</keyword>
<name>A0AA39NRI1_ARMTA</name>
<dbReference type="RefSeq" id="XP_060340259.1">
    <property type="nucleotide sequence ID" value="XM_060476384.1"/>
</dbReference>
<dbReference type="Proteomes" id="UP001175211">
    <property type="component" value="Unassembled WGS sequence"/>
</dbReference>